<dbReference type="InterPro" id="IPR006564">
    <property type="entry name" value="Znf_PMZ"/>
</dbReference>
<organism evidence="6 7">
    <name type="scientific">Phytophthora citrophthora</name>
    <dbReference type="NCBI Taxonomy" id="4793"/>
    <lineage>
        <taxon>Eukaryota</taxon>
        <taxon>Sar</taxon>
        <taxon>Stramenopiles</taxon>
        <taxon>Oomycota</taxon>
        <taxon>Peronosporomycetes</taxon>
        <taxon>Peronosporales</taxon>
        <taxon>Peronosporaceae</taxon>
        <taxon>Phytophthora</taxon>
    </lineage>
</organism>
<protein>
    <recommendedName>
        <fullName evidence="5">SWIM-type domain-containing protein</fullName>
    </recommendedName>
</protein>
<dbReference type="Proteomes" id="UP001259832">
    <property type="component" value="Unassembled WGS sequence"/>
</dbReference>
<sequence>MKLYDTESKDIGLYRVQIASADISYVYRERNKLAMRVTHRVTLSTKSCTCIFMDHYKLPCRHLIATLHSRRQLDKVFDYFDKIYSIANYAAAFADEAVQLPLDQDLTKDNVTLPPVLERKRGRPNRSALGVMVKMETAGLYIGAATVVKVVATSKPASNASCEWLEQFNSVSTCMQYVCR</sequence>
<gene>
    <name evidence="6" type="ORF">P3T76_000696</name>
</gene>
<evidence type="ECO:0000256" key="1">
    <source>
        <dbReference type="ARBA" id="ARBA00022723"/>
    </source>
</evidence>
<comment type="caution">
    <text evidence="6">The sequence shown here is derived from an EMBL/GenBank/DDBJ whole genome shotgun (WGS) entry which is preliminary data.</text>
</comment>
<evidence type="ECO:0000259" key="5">
    <source>
        <dbReference type="PROSITE" id="PS50966"/>
    </source>
</evidence>
<reference evidence="6" key="1">
    <citation type="submission" date="2023-08" db="EMBL/GenBank/DDBJ databases">
        <title>Reference Genome Resource for the Citrus Pathogen Phytophthora citrophthora.</title>
        <authorList>
            <person name="Moller H."/>
            <person name="Coetzee B."/>
            <person name="Rose L.J."/>
            <person name="Van Niekerk J.M."/>
        </authorList>
    </citation>
    <scope>NUCLEOTIDE SEQUENCE</scope>
    <source>
        <strain evidence="6">STE-U-9442</strain>
    </source>
</reference>
<keyword evidence="1" id="KW-0479">Metal-binding</keyword>
<keyword evidence="7" id="KW-1185">Reference proteome</keyword>
<dbReference type="Pfam" id="PF04434">
    <property type="entry name" value="SWIM"/>
    <property type="match status" value="1"/>
</dbReference>
<dbReference type="GO" id="GO:0008270">
    <property type="term" value="F:zinc ion binding"/>
    <property type="evidence" value="ECO:0007669"/>
    <property type="project" value="UniProtKB-KW"/>
</dbReference>
<dbReference type="AlphaFoldDB" id="A0AAD9H2J7"/>
<evidence type="ECO:0000256" key="3">
    <source>
        <dbReference type="ARBA" id="ARBA00022833"/>
    </source>
</evidence>
<keyword evidence="2 4" id="KW-0863">Zinc-finger</keyword>
<accession>A0AAD9H2J7</accession>
<dbReference type="SMART" id="SM00575">
    <property type="entry name" value="ZnF_PMZ"/>
    <property type="match status" value="1"/>
</dbReference>
<feature type="domain" description="SWIM-type" evidence="5">
    <location>
        <begin position="39"/>
        <end position="71"/>
    </location>
</feature>
<name>A0AAD9H2J7_9STRA</name>
<evidence type="ECO:0000256" key="4">
    <source>
        <dbReference type="PROSITE-ProRule" id="PRU00325"/>
    </source>
</evidence>
<keyword evidence="3" id="KW-0862">Zinc</keyword>
<evidence type="ECO:0000256" key="2">
    <source>
        <dbReference type="ARBA" id="ARBA00022771"/>
    </source>
</evidence>
<dbReference type="InterPro" id="IPR007527">
    <property type="entry name" value="Znf_SWIM"/>
</dbReference>
<evidence type="ECO:0000313" key="6">
    <source>
        <dbReference type="EMBL" id="KAK1948406.1"/>
    </source>
</evidence>
<dbReference type="PROSITE" id="PS50966">
    <property type="entry name" value="ZF_SWIM"/>
    <property type="match status" value="1"/>
</dbReference>
<dbReference type="EMBL" id="JASMQC010000001">
    <property type="protein sequence ID" value="KAK1948406.1"/>
    <property type="molecule type" value="Genomic_DNA"/>
</dbReference>
<evidence type="ECO:0000313" key="7">
    <source>
        <dbReference type="Proteomes" id="UP001259832"/>
    </source>
</evidence>
<proteinExistence type="predicted"/>